<dbReference type="InParanoid" id="F0ZN60"/>
<feature type="transmembrane region" description="Helical" evidence="6">
    <location>
        <begin position="282"/>
        <end position="303"/>
    </location>
</feature>
<dbReference type="Proteomes" id="UP000001064">
    <property type="component" value="Unassembled WGS sequence"/>
</dbReference>
<evidence type="ECO:0000256" key="1">
    <source>
        <dbReference type="ARBA" id="ARBA00004141"/>
    </source>
</evidence>
<dbReference type="eggNOG" id="ENOG502RDR8">
    <property type="taxonomic scope" value="Eukaryota"/>
</dbReference>
<accession>F0ZN60</accession>
<gene>
    <name evidence="7" type="ORF">DICPUDRAFT_92180</name>
</gene>
<proteinExistence type="predicted"/>
<dbReference type="Gene3D" id="1.50.10.150">
    <property type="entry name" value="Voltage-dependent anion channel"/>
    <property type="match status" value="1"/>
</dbReference>
<feature type="transmembrane region" description="Helical" evidence="6">
    <location>
        <begin position="405"/>
        <end position="428"/>
    </location>
</feature>
<dbReference type="CDD" id="cd09322">
    <property type="entry name" value="TDT_TehA_like"/>
    <property type="match status" value="1"/>
</dbReference>
<keyword evidence="4 6" id="KW-0472">Membrane</keyword>
<feature type="transmembrane region" description="Helical" evidence="6">
    <location>
        <begin position="473"/>
        <end position="496"/>
    </location>
</feature>
<dbReference type="VEuPathDB" id="AmoebaDB:DICPUDRAFT_92180"/>
<dbReference type="InterPro" id="IPR038665">
    <property type="entry name" value="Voltage-dep_anion_channel_sf"/>
</dbReference>
<feature type="transmembrane region" description="Helical" evidence="6">
    <location>
        <begin position="374"/>
        <end position="399"/>
    </location>
</feature>
<dbReference type="GeneID" id="10499455"/>
<name>F0ZN60_DICPU</name>
<keyword evidence="3 6" id="KW-1133">Transmembrane helix</keyword>
<dbReference type="AlphaFoldDB" id="F0ZN60"/>
<dbReference type="PANTHER" id="PTHR37955:SF1">
    <property type="entry name" value="DEP DOMAIN-CONTAINING PROTEIN"/>
    <property type="match status" value="1"/>
</dbReference>
<comment type="subcellular location">
    <subcellularLocation>
        <location evidence="1">Membrane</location>
        <topology evidence="1">Multi-pass membrane protein</topology>
    </subcellularLocation>
</comment>
<dbReference type="OrthoDB" id="23521at2759"/>
<sequence length="539" mass="62158">MQYLFLFTTPKLNDNHYLNKNKKISTNKMTFKDDKTCFSLINDDNINSYNSYSRYFTEMYFKLKNQSWIPDQHIQTIFSSYKLNSNNNINKENRLSNSETSISNSENYHSSSSISSSTSTSSMENLSIDPTQDNNNIINKETVEQNPIEFESIQINDSNKEIILEIDYKDEETLDLSNYKWTKYVQILIFLIIISTAGLGSQWRLIYIVFNTPPIIYLTIGAIACVFWATALIVLSYSFISNRQYTKKNLKGGLNVTIYNIMSLSFFQIADIANYVNRTLAIILFWIAAAVLLCTMLFTYIHFALRIKRKHPISFTPSFVFSGGALIIVGSVAKHIGYTTIAWITFGYGSIYSVIVHFLIIIEYCKRGRKGFFVPLELIPTQSIFVGYSSFIFSTLVTIQEKLTLFSRLLFLYAILNIIFVIVSWAISIKKAPRRYIPPFNLGMWGFSFPAISFGVCTIFYYKYTPFLITKIFTYIIIIISNLIYFTLISCTIYSVSKKNLFIVSKFNKSSFLSPKFNNIKNNNNNININLDEIKNNKL</sequence>
<dbReference type="KEGG" id="dpp:DICPUDRAFT_92180"/>
<feature type="region of interest" description="Disordered" evidence="5">
    <location>
        <begin position="96"/>
        <end position="136"/>
    </location>
</feature>
<feature type="transmembrane region" description="Helical" evidence="6">
    <location>
        <begin position="215"/>
        <end position="240"/>
    </location>
</feature>
<dbReference type="RefSeq" id="XP_003288849.1">
    <property type="nucleotide sequence ID" value="XM_003288801.1"/>
</dbReference>
<evidence type="ECO:0000256" key="4">
    <source>
        <dbReference type="ARBA" id="ARBA00023136"/>
    </source>
</evidence>
<feature type="transmembrane region" description="Helical" evidence="6">
    <location>
        <begin position="440"/>
        <end position="461"/>
    </location>
</feature>
<evidence type="ECO:0000256" key="6">
    <source>
        <dbReference type="SAM" id="Phobius"/>
    </source>
</evidence>
<dbReference type="PANTHER" id="PTHR37955">
    <property type="entry name" value="TELLURITE RESISTANCE PROTEIN TEHA"/>
    <property type="match status" value="1"/>
</dbReference>
<keyword evidence="8" id="KW-1185">Reference proteome</keyword>
<dbReference type="GO" id="GO:0046583">
    <property type="term" value="F:monoatomic cation efflux transmembrane transporter activity"/>
    <property type="evidence" value="ECO:0000318"/>
    <property type="project" value="GO_Central"/>
</dbReference>
<evidence type="ECO:0000256" key="5">
    <source>
        <dbReference type="SAM" id="MobiDB-lite"/>
    </source>
</evidence>
<evidence type="ECO:0008006" key="9">
    <source>
        <dbReference type="Google" id="ProtNLM"/>
    </source>
</evidence>
<dbReference type="InterPro" id="IPR052951">
    <property type="entry name" value="Tellurite_res_ion_channel"/>
</dbReference>
<reference evidence="8" key="1">
    <citation type="journal article" date="2011" name="Genome Biol.">
        <title>Comparative genomics of the social amoebae Dictyostelium discoideum and Dictyostelium purpureum.</title>
        <authorList>
            <consortium name="US DOE Joint Genome Institute (JGI-PGF)"/>
            <person name="Sucgang R."/>
            <person name="Kuo A."/>
            <person name="Tian X."/>
            <person name="Salerno W."/>
            <person name="Parikh A."/>
            <person name="Feasley C.L."/>
            <person name="Dalin E."/>
            <person name="Tu H."/>
            <person name="Huang E."/>
            <person name="Barry K."/>
            <person name="Lindquist E."/>
            <person name="Shapiro H."/>
            <person name="Bruce D."/>
            <person name="Schmutz J."/>
            <person name="Salamov A."/>
            <person name="Fey P."/>
            <person name="Gaudet P."/>
            <person name="Anjard C."/>
            <person name="Babu M.M."/>
            <person name="Basu S."/>
            <person name="Bushmanova Y."/>
            <person name="van der Wel H."/>
            <person name="Katoh-Kurasawa M."/>
            <person name="Dinh C."/>
            <person name="Coutinho P.M."/>
            <person name="Saito T."/>
            <person name="Elias M."/>
            <person name="Schaap P."/>
            <person name="Kay R.R."/>
            <person name="Henrissat B."/>
            <person name="Eichinger L."/>
            <person name="Rivero F."/>
            <person name="Putnam N.H."/>
            <person name="West C.M."/>
            <person name="Loomis W.F."/>
            <person name="Chisholm R.L."/>
            <person name="Shaulsky G."/>
            <person name="Strassmann J.E."/>
            <person name="Queller D.C."/>
            <person name="Kuspa A."/>
            <person name="Grigoriev I.V."/>
        </authorList>
    </citation>
    <scope>NUCLEOTIDE SEQUENCE [LARGE SCALE GENOMIC DNA]</scope>
    <source>
        <strain evidence="8">QSDP1</strain>
    </source>
</reference>
<dbReference type="GO" id="GO:0005886">
    <property type="term" value="C:plasma membrane"/>
    <property type="evidence" value="ECO:0000318"/>
    <property type="project" value="GO_Central"/>
</dbReference>
<feature type="compositionally biased region" description="Low complexity" evidence="5">
    <location>
        <begin position="96"/>
        <end position="128"/>
    </location>
</feature>
<evidence type="ECO:0000313" key="8">
    <source>
        <dbReference type="Proteomes" id="UP000001064"/>
    </source>
</evidence>
<dbReference type="InterPro" id="IPR004695">
    <property type="entry name" value="SLAC1/Mae1/Ssu1/TehA"/>
</dbReference>
<keyword evidence="2 6" id="KW-0812">Transmembrane</keyword>
<organism evidence="7 8">
    <name type="scientific">Dictyostelium purpureum</name>
    <name type="common">Slime mold</name>
    <dbReference type="NCBI Taxonomy" id="5786"/>
    <lineage>
        <taxon>Eukaryota</taxon>
        <taxon>Amoebozoa</taxon>
        <taxon>Evosea</taxon>
        <taxon>Eumycetozoa</taxon>
        <taxon>Dictyostelia</taxon>
        <taxon>Dictyosteliales</taxon>
        <taxon>Dictyosteliaceae</taxon>
        <taxon>Dictyostelium</taxon>
    </lineage>
</organism>
<feature type="transmembrane region" description="Helical" evidence="6">
    <location>
        <begin position="184"/>
        <end position="203"/>
    </location>
</feature>
<dbReference type="STRING" id="5786.F0ZN60"/>
<feature type="transmembrane region" description="Helical" evidence="6">
    <location>
        <begin position="252"/>
        <end position="270"/>
    </location>
</feature>
<dbReference type="EMBL" id="GL871090">
    <property type="protein sequence ID" value="EGC34624.1"/>
    <property type="molecule type" value="Genomic_DNA"/>
</dbReference>
<dbReference type="Pfam" id="PF03595">
    <property type="entry name" value="SLAC1"/>
    <property type="match status" value="1"/>
</dbReference>
<evidence type="ECO:0000256" key="3">
    <source>
        <dbReference type="ARBA" id="ARBA00022989"/>
    </source>
</evidence>
<feature type="transmembrane region" description="Helical" evidence="6">
    <location>
        <begin position="315"/>
        <end position="336"/>
    </location>
</feature>
<dbReference type="FunFam" id="1.50.10.150:FF:000011">
    <property type="entry name" value="Uncharacterized protein"/>
    <property type="match status" value="1"/>
</dbReference>
<dbReference type="FunCoup" id="F0ZN60">
    <property type="interactions" value="786"/>
</dbReference>
<protein>
    <recommendedName>
        <fullName evidence="9">C4-dicarboxylate transporter/malic acid transport protein</fullName>
    </recommendedName>
</protein>
<feature type="transmembrane region" description="Helical" evidence="6">
    <location>
        <begin position="342"/>
        <end position="362"/>
    </location>
</feature>
<evidence type="ECO:0000256" key="2">
    <source>
        <dbReference type="ARBA" id="ARBA00022692"/>
    </source>
</evidence>
<evidence type="ECO:0000313" key="7">
    <source>
        <dbReference type="EMBL" id="EGC34624.1"/>
    </source>
</evidence>